<name>A0ABS8CWC0_9FIRM</name>
<protein>
    <submittedName>
        <fullName evidence="1">Uncharacterized protein</fullName>
    </submittedName>
</protein>
<organism evidence="1 2">
    <name type="scientific">Intestinibacter bartlettii</name>
    <dbReference type="NCBI Taxonomy" id="261299"/>
    <lineage>
        <taxon>Bacteria</taxon>
        <taxon>Bacillati</taxon>
        <taxon>Bacillota</taxon>
        <taxon>Clostridia</taxon>
        <taxon>Peptostreptococcales</taxon>
        <taxon>Peptostreptococcaceae</taxon>
        <taxon>Intestinibacter</taxon>
    </lineage>
</organism>
<dbReference type="Proteomes" id="UP001299409">
    <property type="component" value="Unassembled WGS sequence"/>
</dbReference>
<dbReference type="RefSeq" id="WP_226914205.1">
    <property type="nucleotide sequence ID" value="NZ_BAABXU010000001.1"/>
</dbReference>
<dbReference type="EMBL" id="JAJBMB010000002">
    <property type="protein sequence ID" value="MCB5445177.1"/>
    <property type="molecule type" value="Genomic_DNA"/>
</dbReference>
<proteinExistence type="predicted"/>
<evidence type="ECO:0000313" key="2">
    <source>
        <dbReference type="Proteomes" id="UP001299409"/>
    </source>
</evidence>
<accession>A0ABS8CWC0</accession>
<reference evidence="1 2" key="1">
    <citation type="submission" date="2021-10" db="EMBL/GenBank/DDBJ databases">
        <title>Collection of gut derived symbiotic bacterial strains cultured from healthy donors.</title>
        <authorList>
            <person name="Lin H."/>
            <person name="Littmann E."/>
            <person name="Claire K."/>
            <person name="Pamer E."/>
        </authorList>
    </citation>
    <scope>NUCLEOTIDE SEQUENCE [LARGE SCALE GENOMIC DNA]</scope>
    <source>
        <strain evidence="1 2">MSK.17.68</strain>
    </source>
</reference>
<comment type="caution">
    <text evidence="1">The sequence shown here is derived from an EMBL/GenBank/DDBJ whole genome shotgun (WGS) entry which is preliminary data.</text>
</comment>
<keyword evidence="2" id="KW-1185">Reference proteome</keyword>
<evidence type="ECO:0000313" key="1">
    <source>
        <dbReference type="EMBL" id="MCB5445177.1"/>
    </source>
</evidence>
<dbReference type="Pfam" id="PF16873">
    <property type="entry name" value="AbiGii_2"/>
    <property type="match status" value="1"/>
</dbReference>
<sequence>MSTFSKNFKNKNQSQGFIPKLILDNLNSELKNNLEYVYCGDDTYILTSNSDEMKIKIKNFDVQNIEEIKHKLGKDNIRIDELLEYSYNAQKELILLPKENFEQYINGVLVDNNKFMLSKSPVALNKGKYFITPPKMDTVVKLTIGSKNNQKDIEFYRRPIESLKKVRFSTGNNENIYVEYIIDITPKIINFTIRSNDNNIKSIDEYIEVNEYIRDIWIDGLYIENLLVSTEKNDLYVKDIKNKINIWKKVKEIKELLNLEFDIKSFDLEKEDIEHIFILYKALIEKKAVKRYEKIEKFSYKYDQIDGDMIEDLKKIKDTSIYLEHECTYILKLFKKEYEFYGVIGYFNICISKIEKNEKQYDVYIKNYKDKNMYSGMILFQNKDEVSEFIKNSKHMDKLRKAVSIFEEFEGNK</sequence>
<gene>
    <name evidence="1" type="ORF">LIP50_03060</name>
</gene>
<dbReference type="InterPro" id="IPR031707">
    <property type="entry name" value="AbiGii_2"/>
</dbReference>